<keyword evidence="4" id="KW-1185">Reference proteome</keyword>
<dbReference type="Pfam" id="PF15466">
    <property type="entry name" value="DUF4635"/>
    <property type="match status" value="1"/>
</dbReference>
<dbReference type="Proteomes" id="UP000265300">
    <property type="component" value="Unplaced"/>
</dbReference>
<reference evidence="5" key="1">
    <citation type="submission" date="2025-08" db="UniProtKB">
        <authorList>
            <consortium name="RefSeq"/>
        </authorList>
    </citation>
    <scope>IDENTIFICATION</scope>
</reference>
<dbReference type="PANTHER" id="PTHR37865:SF1">
    <property type="entry name" value="SMALL INTEGRAL MEMBRANE PROTEIN 23"/>
    <property type="match status" value="1"/>
</dbReference>
<evidence type="ECO:0000256" key="2">
    <source>
        <dbReference type="SAM" id="MobiDB-lite"/>
    </source>
</evidence>
<protein>
    <submittedName>
        <fullName evidence="5">Small integral membrane protein 23</fullName>
    </submittedName>
</protein>
<sequence>MVIQQVHSRGRVAAERRGGHSDDKKQPLLALLILVLYVGTGISGRSWGVSERIRECNYVQNPMTSQVFEYQTNDPSEEPIKVIRTWWKENLHVFVEKLEKEVRDLEQLVRNLEEWLDALLGDGYPEEPGATLKNHSSNSRGSGWDTIGPSHSLEFLVLSQALCQAAFGLSELGEDQVLRDRAAHTRNSLGPFLTRGFGPHVMT</sequence>
<gene>
    <name evidence="5" type="primary">SMIM23</name>
</gene>
<dbReference type="STRING" id="118797.A0A340XZE1"/>
<keyword evidence="1" id="KW-0175">Coiled coil</keyword>
<evidence type="ECO:0000256" key="3">
    <source>
        <dbReference type="SAM" id="Phobius"/>
    </source>
</evidence>
<dbReference type="OrthoDB" id="9450349at2759"/>
<dbReference type="InParanoid" id="A0A340XZE1"/>
<feature type="compositionally biased region" description="Basic and acidic residues" evidence="2">
    <location>
        <begin position="12"/>
        <end position="23"/>
    </location>
</feature>
<dbReference type="GeneID" id="103079347"/>
<dbReference type="InterPro" id="IPR027880">
    <property type="entry name" value="DUF4635"/>
</dbReference>
<dbReference type="AlphaFoldDB" id="A0A340XZE1"/>
<evidence type="ECO:0000256" key="1">
    <source>
        <dbReference type="SAM" id="Coils"/>
    </source>
</evidence>
<keyword evidence="3" id="KW-0472">Membrane</keyword>
<evidence type="ECO:0000313" key="4">
    <source>
        <dbReference type="Proteomes" id="UP000265300"/>
    </source>
</evidence>
<feature type="transmembrane region" description="Helical" evidence="3">
    <location>
        <begin position="27"/>
        <end position="44"/>
    </location>
</feature>
<organism evidence="4 5">
    <name type="scientific">Lipotes vexillifer</name>
    <name type="common">Yangtze river dolphin</name>
    <dbReference type="NCBI Taxonomy" id="118797"/>
    <lineage>
        <taxon>Eukaryota</taxon>
        <taxon>Metazoa</taxon>
        <taxon>Chordata</taxon>
        <taxon>Craniata</taxon>
        <taxon>Vertebrata</taxon>
        <taxon>Euteleostomi</taxon>
        <taxon>Mammalia</taxon>
        <taxon>Eutheria</taxon>
        <taxon>Laurasiatheria</taxon>
        <taxon>Artiodactyla</taxon>
        <taxon>Whippomorpha</taxon>
        <taxon>Cetacea</taxon>
        <taxon>Odontoceti</taxon>
        <taxon>Lipotidae</taxon>
        <taxon>Lipotes</taxon>
    </lineage>
</organism>
<dbReference type="RefSeq" id="XP_007465617.1">
    <property type="nucleotide sequence ID" value="XM_007465555.1"/>
</dbReference>
<name>A0A340XZE1_LIPVE</name>
<evidence type="ECO:0000313" key="5">
    <source>
        <dbReference type="RefSeq" id="XP_007465617.1"/>
    </source>
</evidence>
<dbReference type="CTD" id="644994"/>
<feature type="region of interest" description="Disordered" evidence="2">
    <location>
        <begin position="1"/>
        <end position="23"/>
    </location>
</feature>
<keyword evidence="3" id="KW-0812">Transmembrane</keyword>
<dbReference type="PANTHER" id="PTHR37865">
    <property type="entry name" value="SMALL INTEGRAL MEMBRANE PROTEIN 23"/>
    <property type="match status" value="1"/>
</dbReference>
<dbReference type="KEGG" id="lve:103079347"/>
<proteinExistence type="predicted"/>
<accession>A0A340XZE1</accession>
<keyword evidence="3" id="KW-1133">Transmembrane helix</keyword>
<feature type="coiled-coil region" evidence="1">
    <location>
        <begin position="88"/>
        <end position="118"/>
    </location>
</feature>